<dbReference type="InterPro" id="IPR002921">
    <property type="entry name" value="Fungal_lipase-type"/>
</dbReference>
<accession>A0A5C5XU18</accession>
<dbReference type="RefSeq" id="WP_146392332.1">
    <property type="nucleotide sequence ID" value="NZ_SJPK01000008.1"/>
</dbReference>
<name>A0A5C5XU18_9BACT</name>
<evidence type="ECO:0000259" key="2">
    <source>
        <dbReference type="Pfam" id="PF01764"/>
    </source>
</evidence>
<comment type="caution">
    <text evidence="3">The sequence shown here is derived from an EMBL/GenBank/DDBJ whole genome shotgun (WGS) entry which is preliminary data.</text>
</comment>
<dbReference type="SUPFAM" id="SSF53474">
    <property type="entry name" value="alpha/beta-Hydrolases"/>
    <property type="match status" value="1"/>
</dbReference>
<dbReference type="CDD" id="cd00519">
    <property type="entry name" value="Lipase_3"/>
    <property type="match status" value="1"/>
</dbReference>
<evidence type="ECO:0000313" key="4">
    <source>
        <dbReference type="Proteomes" id="UP000318053"/>
    </source>
</evidence>
<dbReference type="Pfam" id="PF01764">
    <property type="entry name" value="Lipase_3"/>
    <property type="match status" value="1"/>
</dbReference>
<dbReference type="PANTHER" id="PTHR45856:SF24">
    <property type="entry name" value="FUNGAL LIPASE-LIKE DOMAIN-CONTAINING PROTEIN"/>
    <property type="match status" value="1"/>
</dbReference>
<dbReference type="Proteomes" id="UP000318053">
    <property type="component" value="Unassembled WGS sequence"/>
</dbReference>
<proteinExistence type="predicted"/>
<feature type="compositionally biased region" description="Polar residues" evidence="1">
    <location>
        <begin position="1"/>
        <end position="21"/>
    </location>
</feature>
<protein>
    <submittedName>
        <fullName evidence="3">Lipase (Class 3)</fullName>
    </submittedName>
</protein>
<dbReference type="InterPro" id="IPR029058">
    <property type="entry name" value="AB_hydrolase_fold"/>
</dbReference>
<dbReference type="PANTHER" id="PTHR45856">
    <property type="entry name" value="ALPHA/BETA-HYDROLASES SUPERFAMILY PROTEIN"/>
    <property type="match status" value="1"/>
</dbReference>
<dbReference type="Gene3D" id="3.40.50.1820">
    <property type="entry name" value="alpha/beta hydrolase"/>
    <property type="match status" value="1"/>
</dbReference>
<dbReference type="OrthoDB" id="5522031at2"/>
<sequence>MIDSESQLTAQPQGTLPQQSPVGDLQEPSGIVHDKNEVPVVVYSRARGPIAEMTFLQRSLLFAELAMIAYNDEREASEAARFVGFPDVTFFEHDGSQAYRFRNDHDCVIACRGTEPNEWNDIRADANAAAVLAETAGKVHRGFKTEVDDLWPMLETALMGNEQPVWFSGHSLGGAMATICAGRCFLSHIKSVPSALFTYGSPRVGDKRYINFVQLDHYRFVNNNDIVTRTPPAWMGYRHCGTEVYIDRDGNLGHLNAIKKRHDRWRGFLKSLRRFRIDHFSDHPLHQYLGPILEAARQEQAELVRGDDAVTAAELTD</sequence>
<organism evidence="3 4">
    <name type="scientific">Allorhodopirellula solitaria</name>
    <dbReference type="NCBI Taxonomy" id="2527987"/>
    <lineage>
        <taxon>Bacteria</taxon>
        <taxon>Pseudomonadati</taxon>
        <taxon>Planctomycetota</taxon>
        <taxon>Planctomycetia</taxon>
        <taxon>Pirellulales</taxon>
        <taxon>Pirellulaceae</taxon>
        <taxon>Allorhodopirellula</taxon>
    </lineage>
</organism>
<dbReference type="EMBL" id="SJPK01000008">
    <property type="protein sequence ID" value="TWT65082.1"/>
    <property type="molecule type" value="Genomic_DNA"/>
</dbReference>
<keyword evidence="4" id="KW-1185">Reference proteome</keyword>
<dbReference type="GO" id="GO:0006629">
    <property type="term" value="P:lipid metabolic process"/>
    <property type="evidence" value="ECO:0007669"/>
    <property type="project" value="InterPro"/>
</dbReference>
<evidence type="ECO:0000256" key="1">
    <source>
        <dbReference type="SAM" id="MobiDB-lite"/>
    </source>
</evidence>
<dbReference type="AlphaFoldDB" id="A0A5C5XU18"/>
<gene>
    <name evidence="3" type="ORF">CA85_34270</name>
</gene>
<feature type="domain" description="Fungal lipase-type" evidence="2">
    <location>
        <begin position="108"/>
        <end position="233"/>
    </location>
</feature>
<evidence type="ECO:0000313" key="3">
    <source>
        <dbReference type="EMBL" id="TWT65082.1"/>
    </source>
</evidence>
<reference evidence="3 4" key="1">
    <citation type="submission" date="2019-02" db="EMBL/GenBank/DDBJ databases">
        <title>Deep-cultivation of Planctomycetes and their phenomic and genomic characterization uncovers novel biology.</title>
        <authorList>
            <person name="Wiegand S."/>
            <person name="Jogler M."/>
            <person name="Boedeker C."/>
            <person name="Pinto D."/>
            <person name="Vollmers J."/>
            <person name="Rivas-Marin E."/>
            <person name="Kohn T."/>
            <person name="Peeters S.H."/>
            <person name="Heuer A."/>
            <person name="Rast P."/>
            <person name="Oberbeckmann S."/>
            <person name="Bunk B."/>
            <person name="Jeske O."/>
            <person name="Meyerdierks A."/>
            <person name="Storesund J.E."/>
            <person name="Kallscheuer N."/>
            <person name="Luecker S."/>
            <person name="Lage O.M."/>
            <person name="Pohl T."/>
            <person name="Merkel B.J."/>
            <person name="Hornburger P."/>
            <person name="Mueller R.-W."/>
            <person name="Bruemmer F."/>
            <person name="Labrenz M."/>
            <person name="Spormann A.M."/>
            <person name="Op Den Camp H."/>
            <person name="Overmann J."/>
            <person name="Amann R."/>
            <person name="Jetten M.S.M."/>
            <person name="Mascher T."/>
            <person name="Medema M.H."/>
            <person name="Devos D.P."/>
            <person name="Kaster A.-K."/>
            <person name="Ovreas L."/>
            <person name="Rohde M."/>
            <person name="Galperin M.Y."/>
            <person name="Jogler C."/>
        </authorList>
    </citation>
    <scope>NUCLEOTIDE SEQUENCE [LARGE SCALE GENOMIC DNA]</scope>
    <source>
        <strain evidence="3 4">CA85</strain>
    </source>
</reference>
<dbReference type="InterPro" id="IPR051218">
    <property type="entry name" value="Sec_MonoDiacylglyc_Lipase"/>
</dbReference>
<feature type="region of interest" description="Disordered" evidence="1">
    <location>
        <begin position="1"/>
        <end position="30"/>
    </location>
</feature>